<dbReference type="SUPFAM" id="SSF48340">
    <property type="entry name" value="Interferon-induced guanylate-binding protein 1 (GBP1), C-terminal domain"/>
    <property type="match status" value="1"/>
</dbReference>
<keyword evidence="10" id="KW-1185">Reference proteome</keyword>
<evidence type="ECO:0000256" key="3">
    <source>
        <dbReference type="ARBA" id="ARBA00022801"/>
    </source>
</evidence>
<dbReference type="GO" id="GO:0005525">
    <property type="term" value="F:GTP binding"/>
    <property type="evidence" value="ECO:0007669"/>
    <property type="project" value="UniProtKB-KW"/>
</dbReference>
<dbReference type="FunFam" id="3.40.50.300:FF:002830">
    <property type="entry name" value="Guanylate-binding protein 2"/>
    <property type="match status" value="1"/>
</dbReference>
<dbReference type="InterPro" id="IPR037684">
    <property type="entry name" value="GBP_C"/>
</dbReference>
<dbReference type="PANTHER" id="PTHR10751">
    <property type="entry name" value="GUANYLATE BINDING PROTEIN"/>
    <property type="match status" value="1"/>
</dbReference>
<accession>A0AAD8FX43</accession>
<evidence type="ECO:0000259" key="8">
    <source>
        <dbReference type="PROSITE" id="PS51715"/>
    </source>
</evidence>
<dbReference type="CDD" id="cd01851">
    <property type="entry name" value="GBP"/>
    <property type="match status" value="1"/>
</dbReference>
<dbReference type="CDD" id="cd16269">
    <property type="entry name" value="GBP_C"/>
    <property type="match status" value="1"/>
</dbReference>
<keyword evidence="3" id="KW-0378">Hydrolase</keyword>
<evidence type="ECO:0000256" key="4">
    <source>
        <dbReference type="ARBA" id="ARBA00022859"/>
    </source>
</evidence>
<dbReference type="GO" id="GO:0003924">
    <property type="term" value="F:GTPase activity"/>
    <property type="evidence" value="ECO:0007669"/>
    <property type="project" value="InterPro"/>
</dbReference>
<feature type="coiled-coil region" evidence="7">
    <location>
        <begin position="487"/>
        <end position="587"/>
    </location>
</feature>
<keyword evidence="7" id="KW-0175">Coiled coil</keyword>
<evidence type="ECO:0000313" key="9">
    <source>
        <dbReference type="EMBL" id="KAK1155057.1"/>
    </source>
</evidence>
<dbReference type="InterPro" id="IPR030386">
    <property type="entry name" value="G_GB1_RHD3_dom"/>
</dbReference>
<name>A0AAD8FX43_ACIOX</name>
<evidence type="ECO:0000256" key="2">
    <source>
        <dbReference type="ARBA" id="ARBA00022741"/>
    </source>
</evidence>
<dbReference type="PROSITE" id="PS51715">
    <property type="entry name" value="G_GB1_RHD3"/>
    <property type="match status" value="1"/>
</dbReference>
<reference evidence="9" key="1">
    <citation type="submission" date="2022-02" db="EMBL/GenBank/DDBJ databases">
        <title>Atlantic sturgeon de novo genome assembly.</title>
        <authorList>
            <person name="Stock M."/>
            <person name="Klopp C."/>
            <person name="Guiguen Y."/>
            <person name="Cabau C."/>
            <person name="Parinello H."/>
            <person name="Santidrian Yebra-Pimentel E."/>
            <person name="Kuhl H."/>
            <person name="Dirks R.P."/>
            <person name="Guessner J."/>
            <person name="Wuertz S."/>
            <person name="Du K."/>
            <person name="Schartl M."/>
        </authorList>
    </citation>
    <scope>NUCLEOTIDE SEQUENCE</scope>
    <source>
        <strain evidence="9">STURGEONOMICS-FGT-2020</strain>
        <tissue evidence="9">Whole blood</tissue>
    </source>
</reference>
<dbReference type="InterPro" id="IPR027417">
    <property type="entry name" value="P-loop_NTPase"/>
</dbReference>
<feature type="domain" description="GB1/RHD3-type G" evidence="8">
    <location>
        <begin position="37"/>
        <end position="277"/>
    </location>
</feature>
<dbReference type="InterPro" id="IPR015894">
    <property type="entry name" value="Guanylate-bd_N"/>
</dbReference>
<dbReference type="Gene3D" id="1.20.1000.10">
    <property type="entry name" value="Guanylate-binding protein, C-terminal domain"/>
    <property type="match status" value="1"/>
</dbReference>
<keyword evidence="4" id="KW-0391">Immunity</keyword>
<dbReference type="EMBL" id="JAGXEW010000032">
    <property type="protein sequence ID" value="KAK1155057.1"/>
    <property type="molecule type" value="Genomic_DNA"/>
</dbReference>
<evidence type="ECO:0000256" key="1">
    <source>
        <dbReference type="ARBA" id="ARBA00022588"/>
    </source>
</evidence>
<dbReference type="AlphaFoldDB" id="A0AAD8FX43"/>
<comment type="caution">
    <text evidence="9">The sequence shown here is derived from an EMBL/GenBank/DDBJ whole genome shotgun (WGS) entry which is preliminary data.</text>
</comment>
<keyword evidence="5" id="KW-0342">GTP-binding</keyword>
<dbReference type="Pfam" id="PF02841">
    <property type="entry name" value="GBP_C"/>
    <property type="match status" value="1"/>
</dbReference>
<dbReference type="Pfam" id="PF02263">
    <property type="entry name" value="GBP"/>
    <property type="match status" value="1"/>
</dbReference>
<comment type="similarity">
    <text evidence="6">Belongs to the TRAFAC class dynamin-like GTPase superfamily. GB1/RHD3 GTPase family.</text>
</comment>
<sequence length="614" mass="69344">MASNSVAMPAPVCLIENSSTGKLHVNQQALEILSQIGQPVVVVAIVGLYRTGKSYLMNKLAGKRSGFSLGATIQSHTKGIWMWCVPHPCKPGHTLVLLDTEGLGDVEKGDQKNDCWIFALAVLLSSTLVYNSRGTIDNSALENLQYVTELTDLIKVKSQDSASDEEDIHFVRYFPQFIWAVRDFTLELKIEGVSVSADQYLEHALSLKKGVGKKVSDYNLPRECICSYFPTRRCFVFVTPTAGENMNRVESMEENELSATFLQAAKQFCEYIFTQSTVKTIKGGHKVTGRMLGSLVSTYVNTISSGSVPCLDNAVLAMAEIENKAAVQQGLAVYQKGMEQSVQIPVTRDRISEQHGKWEKQALETFMKRSFKDDGHIHQKTLVDQIISHYTELVKRNDAVSIETCNKVLVDLSVQMSHNLQQGVYATPGGYKLYCEDRDHVVQQFRATPNKGTKAEDVLDQFLKQKKIEAASILLADQKLTENEKQIASEREHAFQMEQQNKAMEEETHQMKCTLEEERRSCAENQRQMELKLQEEIENARKEHERALESKVKEHEELMKKGFEEKAKMLQEEISQLKQESKSWVDVAKTVLDTGLGVCNSVLQYKSMRYLMNR</sequence>
<proteinExistence type="inferred from homology"/>
<evidence type="ECO:0000256" key="6">
    <source>
        <dbReference type="PROSITE-ProRule" id="PRU01052"/>
    </source>
</evidence>
<organism evidence="9 10">
    <name type="scientific">Acipenser oxyrinchus oxyrinchus</name>
    <dbReference type="NCBI Taxonomy" id="40147"/>
    <lineage>
        <taxon>Eukaryota</taxon>
        <taxon>Metazoa</taxon>
        <taxon>Chordata</taxon>
        <taxon>Craniata</taxon>
        <taxon>Vertebrata</taxon>
        <taxon>Euteleostomi</taxon>
        <taxon>Actinopterygii</taxon>
        <taxon>Chondrostei</taxon>
        <taxon>Acipenseriformes</taxon>
        <taxon>Acipenseridae</taxon>
        <taxon>Acipenser</taxon>
    </lineage>
</organism>
<dbReference type="Proteomes" id="UP001230051">
    <property type="component" value="Unassembled WGS sequence"/>
</dbReference>
<dbReference type="InterPro" id="IPR003191">
    <property type="entry name" value="Guanylate-bd/ATL_C"/>
</dbReference>
<dbReference type="InterPro" id="IPR036543">
    <property type="entry name" value="Guanylate-bd_C_sf"/>
</dbReference>
<evidence type="ECO:0000256" key="5">
    <source>
        <dbReference type="ARBA" id="ARBA00023134"/>
    </source>
</evidence>
<dbReference type="Gene3D" id="3.40.50.300">
    <property type="entry name" value="P-loop containing nucleotide triphosphate hydrolases"/>
    <property type="match status" value="1"/>
</dbReference>
<gene>
    <name evidence="9" type="primary">GBP1</name>
    <name evidence="9" type="ORF">AOXY_G27399</name>
</gene>
<dbReference type="GO" id="GO:0045087">
    <property type="term" value="P:innate immune response"/>
    <property type="evidence" value="ECO:0007669"/>
    <property type="project" value="UniProtKB-KW"/>
</dbReference>
<dbReference type="SUPFAM" id="SSF52540">
    <property type="entry name" value="P-loop containing nucleoside triphosphate hydrolases"/>
    <property type="match status" value="1"/>
</dbReference>
<keyword evidence="2" id="KW-0547">Nucleotide-binding</keyword>
<evidence type="ECO:0000256" key="7">
    <source>
        <dbReference type="SAM" id="Coils"/>
    </source>
</evidence>
<dbReference type="FunFam" id="1.20.1000.10:FF:000001">
    <property type="entry name" value="Guanylate binding protein 1"/>
    <property type="match status" value="1"/>
</dbReference>
<protein>
    <submittedName>
        <fullName evidence="9">Guanylate-binding protein 1-like isoform X4</fullName>
    </submittedName>
</protein>
<keyword evidence="1" id="KW-0399">Innate immunity</keyword>
<evidence type="ECO:0000313" key="10">
    <source>
        <dbReference type="Proteomes" id="UP001230051"/>
    </source>
</evidence>